<comment type="subcellular location">
    <subcellularLocation>
        <location evidence="1">Membrane</location>
        <topology evidence="1">Multi-pass membrane protein</topology>
    </subcellularLocation>
</comment>
<dbReference type="InterPro" id="IPR017981">
    <property type="entry name" value="GPCR_2-like_7TM"/>
</dbReference>
<accession>A0A8H7PRK4</accession>
<dbReference type="GO" id="GO:0005886">
    <property type="term" value="C:plasma membrane"/>
    <property type="evidence" value="ECO:0007669"/>
    <property type="project" value="TreeGrafter"/>
</dbReference>
<dbReference type="PROSITE" id="PS50261">
    <property type="entry name" value="G_PROTEIN_RECEP_F2_4"/>
    <property type="match status" value="1"/>
</dbReference>
<feature type="transmembrane region" description="Helical" evidence="6">
    <location>
        <begin position="244"/>
        <end position="267"/>
    </location>
</feature>
<feature type="transmembrane region" description="Helical" evidence="6">
    <location>
        <begin position="63"/>
        <end position="84"/>
    </location>
</feature>
<dbReference type="OrthoDB" id="2282627at2759"/>
<feature type="transmembrane region" description="Helical" evidence="6">
    <location>
        <begin position="179"/>
        <end position="202"/>
    </location>
</feature>
<protein>
    <recommendedName>
        <fullName evidence="7">G-protein coupled receptors family 2 profile 2 domain-containing protein</fullName>
    </recommendedName>
</protein>
<evidence type="ECO:0000256" key="3">
    <source>
        <dbReference type="ARBA" id="ARBA00022989"/>
    </source>
</evidence>
<feature type="transmembrane region" description="Helical" evidence="6">
    <location>
        <begin position="25"/>
        <end position="51"/>
    </location>
</feature>
<dbReference type="SUPFAM" id="SSF81321">
    <property type="entry name" value="Family A G protein-coupled receptor-like"/>
    <property type="match status" value="1"/>
</dbReference>
<evidence type="ECO:0000256" key="4">
    <source>
        <dbReference type="ARBA" id="ARBA00023136"/>
    </source>
</evidence>
<dbReference type="GO" id="GO:0007166">
    <property type="term" value="P:cell surface receptor signaling pathway"/>
    <property type="evidence" value="ECO:0007669"/>
    <property type="project" value="InterPro"/>
</dbReference>
<name>A0A8H7PRK4_9FUNG</name>
<dbReference type="GO" id="GO:0004930">
    <property type="term" value="F:G protein-coupled receptor activity"/>
    <property type="evidence" value="ECO:0007669"/>
    <property type="project" value="TreeGrafter"/>
</dbReference>
<organism evidence="8 9">
    <name type="scientific">Umbelopsis vinacea</name>
    <dbReference type="NCBI Taxonomy" id="44442"/>
    <lineage>
        <taxon>Eukaryota</taxon>
        <taxon>Fungi</taxon>
        <taxon>Fungi incertae sedis</taxon>
        <taxon>Mucoromycota</taxon>
        <taxon>Mucoromycotina</taxon>
        <taxon>Umbelopsidomycetes</taxon>
        <taxon>Umbelopsidales</taxon>
        <taxon>Umbelopsidaceae</taxon>
        <taxon>Umbelopsis</taxon>
    </lineage>
</organism>
<evidence type="ECO:0000256" key="1">
    <source>
        <dbReference type="ARBA" id="ARBA00004141"/>
    </source>
</evidence>
<feature type="transmembrane region" description="Helical" evidence="6">
    <location>
        <begin position="133"/>
        <end position="152"/>
    </location>
</feature>
<dbReference type="AlphaFoldDB" id="A0A8H7PRK4"/>
<feature type="domain" description="G-protein coupled receptors family 2 profile 2" evidence="7">
    <location>
        <begin position="23"/>
        <end position="204"/>
    </location>
</feature>
<sequence length="478" mass="54388">MSDYNPEDVPNLQFEYEWQDDLLNVINVVCNSISVVSGMIVLTIIFALRMYDKKLVDRVSLRLSAAISVTDVISSAALLIYTYVTAEGGACQLSPFLIIFLTNLFLFLTTAIAFNLQHLFLHQKYYNPNFEKWYYILSIGFAALTGIIPLAAHRLGHDDAQGYCWFSPSWTTESNIYEYVTYIGPQLICGTYCLVVVVAVAVKLKMDSMRLERQIAHSGTGERTEVDLRRRKTQKAINRVVRRILLYPVIPIITQTGFIVSEIDMYIHMRPSYAINLWGVPLKALPGFFNLLAFMIDPAIYNALAAIKKHLIIKYCGEAYPEPHQETTTRSTFMITSTTHGPDRHAPNARPQNSQPPQRGFMPWFVRRFLMTSTQRQNGTSSTFFMMKESSTSSVPATPKMYNSPNLDSEGAPHPTLSTNAMMKYPPKAHTHDPYTTFHDVEDDAESLDGWVEMKPPAKQDQQRRQQRSEEREYMGGL</sequence>
<evidence type="ECO:0000256" key="2">
    <source>
        <dbReference type="ARBA" id="ARBA00022692"/>
    </source>
</evidence>
<evidence type="ECO:0000256" key="6">
    <source>
        <dbReference type="SAM" id="Phobius"/>
    </source>
</evidence>
<feature type="compositionally biased region" description="Basic and acidic residues" evidence="5">
    <location>
        <begin position="456"/>
        <end position="478"/>
    </location>
</feature>
<dbReference type="Proteomes" id="UP000612746">
    <property type="component" value="Unassembled WGS sequence"/>
</dbReference>
<feature type="region of interest" description="Disordered" evidence="5">
    <location>
        <begin position="339"/>
        <end position="358"/>
    </location>
</feature>
<feature type="transmembrane region" description="Helical" evidence="6">
    <location>
        <begin position="96"/>
        <end position="121"/>
    </location>
</feature>
<dbReference type="GO" id="GO:0007189">
    <property type="term" value="P:adenylate cyclase-activating G protein-coupled receptor signaling pathway"/>
    <property type="evidence" value="ECO:0007669"/>
    <property type="project" value="TreeGrafter"/>
</dbReference>
<dbReference type="Gene3D" id="1.20.1070.10">
    <property type="entry name" value="Rhodopsin 7-helix transmembrane proteins"/>
    <property type="match status" value="1"/>
</dbReference>
<evidence type="ECO:0000313" key="8">
    <source>
        <dbReference type="EMBL" id="KAG2178603.1"/>
    </source>
</evidence>
<dbReference type="EMBL" id="JAEPRA010000011">
    <property type="protein sequence ID" value="KAG2178603.1"/>
    <property type="molecule type" value="Genomic_DNA"/>
</dbReference>
<keyword evidence="3 6" id="KW-1133">Transmembrane helix</keyword>
<keyword evidence="9" id="KW-1185">Reference proteome</keyword>
<keyword evidence="2 6" id="KW-0812">Transmembrane</keyword>
<evidence type="ECO:0000259" key="7">
    <source>
        <dbReference type="PROSITE" id="PS50261"/>
    </source>
</evidence>
<reference evidence="8" key="1">
    <citation type="submission" date="2020-12" db="EMBL/GenBank/DDBJ databases">
        <title>Metabolic potential, ecology and presence of endohyphal bacteria is reflected in genomic diversity of Mucoromycotina.</title>
        <authorList>
            <person name="Muszewska A."/>
            <person name="Okrasinska A."/>
            <person name="Steczkiewicz K."/>
            <person name="Drgas O."/>
            <person name="Orlowska M."/>
            <person name="Perlinska-Lenart U."/>
            <person name="Aleksandrzak-Piekarczyk T."/>
            <person name="Szatraj K."/>
            <person name="Zielenkiewicz U."/>
            <person name="Pilsyk S."/>
            <person name="Malc E."/>
            <person name="Mieczkowski P."/>
            <person name="Kruszewska J.S."/>
            <person name="Biernat P."/>
            <person name="Pawlowska J."/>
        </authorList>
    </citation>
    <scope>NUCLEOTIDE SEQUENCE</scope>
    <source>
        <strain evidence="8">WA0000051536</strain>
    </source>
</reference>
<evidence type="ECO:0000313" key="9">
    <source>
        <dbReference type="Proteomes" id="UP000612746"/>
    </source>
</evidence>
<dbReference type="Pfam" id="PF05462">
    <property type="entry name" value="Dicty_CAR"/>
    <property type="match status" value="1"/>
</dbReference>
<evidence type="ECO:0000256" key="5">
    <source>
        <dbReference type="SAM" id="MobiDB-lite"/>
    </source>
</evidence>
<feature type="region of interest" description="Disordered" evidence="5">
    <location>
        <begin position="447"/>
        <end position="478"/>
    </location>
</feature>
<keyword evidence="4 6" id="KW-0472">Membrane</keyword>
<proteinExistence type="predicted"/>
<dbReference type="PANTHER" id="PTHR23112">
    <property type="entry name" value="G PROTEIN-COUPLED RECEPTOR 157-RELATED"/>
    <property type="match status" value="1"/>
</dbReference>
<gene>
    <name evidence="8" type="ORF">INT44_001756</name>
</gene>
<comment type="caution">
    <text evidence="8">The sequence shown here is derived from an EMBL/GenBank/DDBJ whole genome shotgun (WGS) entry which is preliminary data.</text>
</comment>
<dbReference type="PANTHER" id="PTHR23112:SF0">
    <property type="entry name" value="TRANSMEMBRANE PROTEIN 116"/>
    <property type="match status" value="1"/>
</dbReference>